<accession>A0A098S981</accession>
<reference evidence="1 2" key="1">
    <citation type="journal article" date="2014" name="Int. J. Syst. Evol. Microbiol.">
        <title>Phaeodactylibacter xiamenensis gen. nov., sp. nov., a member of the family Saprospiraceae isolated from the marine alga Phaeodactylum tricornutum.</title>
        <authorList>
            <person name="Chen Z.Jr."/>
            <person name="Lei X."/>
            <person name="Lai Q."/>
            <person name="Li Y."/>
            <person name="Zhang B."/>
            <person name="Zhang J."/>
            <person name="Zhang H."/>
            <person name="Yang L."/>
            <person name="Zheng W."/>
            <person name="Tian Y."/>
            <person name="Yu Z."/>
            <person name="Xu H.Jr."/>
            <person name="Zheng T."/>
        </authorList>
    </citation>
    <scope>NUCLEOTIDE SEQUENCE [LARGE SCALE GENOMIC DNA]</scope>
    <source>
        <strain evidence="1 2">KD52</strain>
    </source>
</reference>
<name>A0A098S981_9BACT</name>
<evidence type="ECO:0000313" key="1">
    <source>
        <dbReference type="EMBL" id="KGE88665.1"/>
    </source>
</evidence>
<comment type="caution">
    <text evidence="1">The sequence shown here is derived from an EMBL/GenBank/DDBJ whole genome shotgun (WGS) entry which is preliminary data.</text>
</comment>
<dbReference type="STRING" id="1524460.IX84_08340"/>
<dbReference type="Proteomes" id="UP000029736">
    <property type="component" value="Unassembled WGS sequence"/>
</dbReference>
<sequence length="232" mass="26332">MRSLLYTTSLILSLAMAWSCQQEPELIVHESSYIPPLYTQLEYRDTGQIDYSAQEFRLSLPFIGDTYNYGWYDGPVTTAEGPAMQINIAHDTNWFVTYLFGFRFWADSEEESLWTAGHLKNMFEPGRVFLFGKGAGRVDISFAHEGRITHVDQRSRASYLEEPEGQLQIVSTEDYSYLHPIEGQVEGLLVHCSFEGKLGLYDPALTPVTEHFKTDAALTLKNGTAAFLVTYE</sequence>
<keyword evidence="2" id="KW-1185">Reference proteome</keyword>
<protein>
    <submittedName>
        <fullName evidence="1">Uncharacterized protein</fullName>
    </submittedName>
</protein>
<dbReference type="EMBL" id="JPOS01000018">
    <property type="protein sequence ID" value="KGE88665.1"/>
    <property type="molecule type" value="Genomic_DNA"/>
</dbReference>
<evidence type="ECO:0000313" key="2">
    <source>
        <dbReference type="Proteomes" id="UP000029736"/>
    </source>
</evidence>
<dbReference type="AlphaFoldDB" id="A0A098S981"/>
<dbReference type="OrthoDB" id="1505588at2"/>
<dbReference type="RefSeq" id="WP_044218440.1">
    <property type="nucleotide sequence ID" value="NZ_JBKAGJ010000018.1"/>
</dbReference>
<organism evidence="1 2">
    <name type="scientific">Phaeodactylibacter xiamenensis</name>
    <dbReference type="NCBI Taxonomy" id="1524460"/>
    <lineage>
        <taxon>Bacteria</taxon>
        <taxon>Pseudomonadati</taxon>
        <taxon>Bacteroidota</taxon>
        <taxon>Saprospiria</taxon>
        <taxon>Saprospirales</taxon>
        <taxon>Haliscomenobacteraceae</taxon>
        <taxon>Phaeodactylibacter</taxon>
    </lineage>
</organism>
<gene>
    <name evidence="1" type="ORF">IX84_08340</name>
</gene>
<proteinExistence type="predicted"/>